<accession>A0AA38LEY7</accession>
<proteinExistence type="predicted"/>
<comment type="caution">
    <text evidence="1">The sequence shown here is derived from an EMBL/GenBank/DDBJ whole genome shotgun (WGS) entry which is preliminary data.</text>
</comment>
<reference evidence="1 2" key="1">
    <citation type="journal article" date="2021" name="Nat. Plants">
        <title>The Taxus genome provides insights into paclitaxel biosynthesis.</title>
        <authorList>
            <person name="Xiong X."/>
            <person name="Gou J."/>
            <person name="Liao Q."/>
            <person name="Li Y."/>
            <person name="Zhou Q."/>
            <person name="Bi G."/>
            <person name="Li C."/>
            <person name="Du R."/>
            <person name="Wang X."/>
            <person name="Sun T."/>
            <person name="Guo L."/>
            <person name="Liang H."/>
            <person name="Lu P."/>
            <person name="Wu Y."/>
            <person name="Zhang Z."/>
            <person name="Ro D.K."/>
            <person name="Shang Y."/>
            <person name="Huang S."/>
            <person name="Yan J."/>
        </authorList>
    </citation>
    <scope>NUCLEOTIDE SEQUENCE [LARGE SCALE GENOMIC DNA]</scope>
    <source>
        <strain evidence="1">Ta-2019</strain>
    </source>
</reference>
<dbReference type="Proteomes" id="UP000824469">
    <property type="component" value="Unassembled WGS sequence"/>
</dbReference>
<name>A0AA38LEY7_TAXCH</name>
<dbReference type="EMBL" id="JAHRHJ020000003">
    <property type="protein sequence ID" value="KAH9321426.1"/>
    <property type="molecule type" value="Genomic_DNA"/>
</dbReference>
<gene>
    <name evidence="1" type="ORF">KI387_016065</name>
</gene>
<keyword evidence="2" id="KW-1185">Reference proteome</keyword>
<evidence type="ECO:0000313" key="2">
    <source>
        <dbReference type="Proteomes" id="UP000824469"/>
    </source>
</evidence>
<feature type="non-terminal residue" evidence="1">
    <location>
        <position position="1"/>
    </location>
</feature>
<dbReference type="AlphaFoldDB" id="A0AA38LEY7"/>
<protein>
    <submittedName>
        <fullName evidence="1">Uncharacterized protein</fullName>
    </submittedName>
</protein>
<evidence type="ECO:0000313" key="1">
    <source>
        <dbReference type="EMBL" id="KAH9321426.1"/>
    </source>
</evidence>
<sequence length="56" mass="6436">RMRINPQLISKFTGLICTGESFDDDLGDNEVFKEIDREYGYKKGGYAFDISKINNL</sequence>
<organism evidence="1 2">
    <name type="scientific">Taxus chinensis</name>
    <name type="common">Chinese yew</name>
    <name type="synonym">Taxus wallichiana var. chinensis</name>
    <dbReference type="NCBI Taxonomy" id="29808"/>
    <lineage>
        <taxon>Eukaryota</taxon>
        <taxon>Viridiplantae</taxon>
        <taxon>Streptophyta</taxon>
        <taxon>Embryophyta</taxon>
        <taxon>Tracheophyta</taxon>
        <taxon>Spermatophyta</taxon>
        <taxon>Pinopsida</taxon>
        <taxon>Pinidae</taxon>
        <taxon>Conifers II</taxon>
        <taxon>Cupressales</taxon>
        <taxon>Taxaceae</taxon>
        <taxon>Taxus</taxon>
    </lineage>
</organism>
<feature type="non-terminal residue" evidence="1">
    <location>
        <position position="56"/>
    </location>
</feature>